<dbReference type="PANTHER" id="PTHR33969">
    <property type="entry name" value="SEGREGATION AND CONDENSATION PROTEIN A"/>
    <property type="match status" value="1"/>
</dbReference>
<dbReference type="PaxDb" id="584708-Apau_1206"/>
<sequence length="253" mass="28618">MASTAEAPPEVRGPESFEVRLDAFSGPLDLLCHLAESRQLDAAKLPLSALLEQYLQFLLRTERVSLMEMAEFFSLASRLLLSKLRALFPSLGEETEEGGEDEPFEEISLEESLVRYRPLRNAAAWLADRQRERERCFVRHGEEGPPWFDLGDLYALAQVWWRLVEERSRDSAGGEEWSEELVDGAPEEQWVEERMEELQRLLALGPTSLRALLPGGARGALVVTLLALLELSRLGLVTLRQEEPFADLALCLR</sequence>
<dbReference type="STRING" id="584708.Apau_1206"/>
<dbReference type="Proteomes" id="UP000005096">
    <property type="component" value="Chromosome"/>
</dbReference>
<dbReference type="OrthoDB" id="9811016at2"/>
<proteinExistence type="predicted"/>
<dbReference type="EMBL" id="CM001022">
    <property type="protein sequence ID" value="EFQ23632.1"/>
    <property type="molecule type" value="Genomic_DNA"/>
</dbReference>
<keyword evidence="3" id="KW-1185">Reference proteome</keyword>
<evidence type="ECO:0000256" key="1">
    <source>
        <dbReference type="ARBA" id="ARBA00044777"/>
    </source>
</evidence>
<protein>
    <recommendedName>
        <fullName evidence="1">Segregation and condensation protein A</fullName>
    </recommendedName>
</protein>
<dbReference type="eggNOG" id="COG1354">
    <property type="taxonomic scope" value="Bacteria"/>
</dbReference>
<dbReference type="Gene3D" id="6.10.250.2410">
    <property type="match status" value="1"/>
</dbReference>
<dbReference type="PANTHER" id="PTHR33969:SF2">
    <property type="entry name" value="SEGREGATION AND CONDENSATION PROTEIN A"/>
    <property type="match status" value="1"/>
</dbReference>
<evidence type="ECO:0000313" key="3">
    <source>
        <dbReference type="Proteomes" id="UP000005096"/>
    </source>
</evidence>
<accession>E3CY99</accession>
<name>E3CY99_9BACT</name>
<reference evidence="2 3" key="1">
    <citation type="journal article" date="2010" name="Stand. Genomic Sci.">
        <title>Non-contiguous finished genome sequence of Aminomonas paucivorans type strain (GLU-3).</title>
        <authorList>
            <person name="Pitluck S."/>
            <person name="Yasawong M."/>
            <person name="Held B."/>
            <person name="Lapidus A."/>
            <person name="Nolan M."/>
            <person name="Copeland A."/>
            <person name="Lucas S."/>
            <person name="Del Rio T.G."/>
            <person name="Tice H."/>
            <person name="Cheng J.F."/>
            <person name="Chertkov O."/>
            <person name="Goodwin L."/>
            <person name="Tapia R."/>
            <person name="Han C."/>
            <person name="Liolios K."/>
            <person name="Ivanova N."/>
            <person name="Mavromatis K."/>
            <person name="Ovchinnikova G."/>
            <person name="Pati A."/>
            <person name="Chen A."/>
            <person name="Palaniappan K."/>
            <person name="Land M."/>
            <person name="Hauser L."/>
            <person name="Chang Y.J."/>
            <person name="Jeffries C.D."/>
            <person name="Pukall R."/>
            <person name="Spring S."/>
            <person name="Rohde M."/>
            <person name="Sikorski J."/>
            <person name="Goker M."/>
            <person name="Woyke T."/>
            <person name="Bristow J."/>
            <person name="Eisen J.A."/>
            <person name="Markowitz V."/>
            <person name="Hugenholtz P."/>
            <person name="Kyrpides N.C."/>
            <person name="Klenk H.P."/>
        </authorList>
    </citation>
    <scope>NUCLEOTIDE SEQUENCE [LARGE SCALE GENOMIC DNA]</scope>
    <source>
        <strain evidence="2 3">DSM 12260</strain>
    </source>
</reference>
<organism evidence="2 3">
    <name type="scientific">Aminomonas paucivorans DSM 12260</name>
    <dbReference type="NCBI Taxonomy" id="584708"/>
    <lineage>
        <taxon>Bacteria</taxon>
        <taxon>Thermotogati</taxon>
        <taxon>Synergistota</taxon>
        <taxon>Synergistia</taxon>
        <taxon>Synergistales</taxon>
        <taxon>Synergistaceae</taxon>
        <taxon>Aminomonas</taxon>
    </lineage>
</organism>
<dbReference type="AlphaFoldDB" id="E3CY99"/>
<gene>
    <name evidence="2" type="ORF">Apau_1206</name>
</gene>
<dbReference type="Pfam" id="PF02616">
    <property type="entry name" value="SMC_ScpA"/>
    <property type="match status" value="1"/>
</dbReference>
<dbReference type="InterPro" id="IPR003768">
    <property type="entry name" value="ScpA"/>
</dbReference>
<evidence type="ECO:0000313" key="2">
    <source>
        <dbReference type="EMBL" id="EFQ23632.1"/>
    </source>
</evidence>
<dbReference type="HOGENOM" id="CLU_038686_3_2_0"/>
<dbReference type="RefSeq" id="WP_006300834.1">
    <property type="nucleotide sequence ID" value="NZ_CM001022.1"/>
</dbReference>